<gene>
    <name evidence="2" type="ORF">PoB_006612300</name>
</gene>
<sequence>MQALISHAVAVRLSLAPTWCSVADHADPSVNTRGPESQESVGVDCVCAWRESGVMLADFAVRLSLAPTWCSTADHADPPVNTRVSGVFEQKEHDSFCLITSTHLSATTLAFLKNTMRLRAFVNANK</sequence>
<evidence type="ECO:0000313" key="2">
    <source>
        <dbReference type="EMBL" id="GFO39618.1"/>
    </source>
</evidence>
<evidence type="ECO:0000256" key="1">
    <source>
        <dbReference type="SAM" id="SignalP"/>
    </source>
</evidence>
<evidence type="ECO:0000313" key="3">
    <source>
        <dbReference type="Proteomes" id="UP000735302"/>
    </source>
</evidence>
<feature type="chain" id="PRO_5043439084" description="Secreted protein" evidence="1">
    <location>
        <begin position="21"/>
        <end position="126"/>
    </location>
</feature>
<dbReference type="EMBL" id="BLXT01007504">
    <property type="protein sequence ID" value="GFO39618.1"/>
    <property type="molecule type" value="Genomic_DNA"/>
</dbReference>
<organism evidence="2 3">
    <name type="scientific">Plakobranchus ocellatus</name>
    <dbReference type="NCBI Taxonomy" id="259542"/>
    <lineage>
        <taxon>Eukaryota</taxon>
        <taxon>Metazoa</taxon>
        <taxon>Spiralia</taxon>
        <taxon>Lophotrochozoa</taxon>
        <taxon>Mollusca</taxon>
        <taxon>Gastropoda</taxon>
        <taxon>Heterobranchia</taxon>
        <taxon>Euthyneura</taxon>
        <taxon>Panpulmonata</taxon>
        <taxon>Sacoglossa</taxon>
        <taxon>Placobranchoidea</taxon>
        <taxon>Plakobranchidae</taxon>
        <taxon>Plakobranchus</taxon>
    </lineage>
</organism>
<keyword evidence="1" id="KW-0732">Signal</keyword>
<protein>
    <recommendedName>
        <fullName evidence="4">Secreted protein</fullName>
    </recommendedName>
</protein>
<dbReference type="Proteomes" id="UP000735302">
    <property type="component" value="Unassembled WGS sequence"/>
</dbReference>
<keyword evidence="3" id="KW-1185">Reference proteome</keyword>
<reference evidence="2 3" key="1">
    <citation type="journal article" date="2021" name="Elife">
        <title>Chloroplast acquisition without the gene transfer in kleptoplastic sea slugs, Plakobranchus ocellatus.</title>
        <authorList>
            <person name="Maeda T."/>
            <person name="Takahashi S."/>
            <person name="Yoshida T."/>
            <person name="Shimamura S."/>
            <person name="Takaki Y."/>
            <person name="Nagai Y."/>
            <person name="Toyoda A."/>
            <person name="Suzuki Y."/>
            <person name="Arimoto A."/>
            <person name="Ishii H."/>
            <person name="Satoh N."/>
            <person name="Nishiyama T."/>
            <person name="Hasebe M."/>
            <person name="Maruyama T."/>
            <person name="Minagawa J."/>
            <person name="Obokata J."/>
            <person name="Shigenobu S."/>
        </authorList>
    </citation>
    <scope>NUCLEOTIDE SEQUENCE [LARGE SCALE GENOMIC DNA]</scope>
</reference>
<dbReference type="AlphaFoldDB" id="A0AAV4D637"/>
<proteinExistence type="predicted"/>
<name>A0AAV4D637_9GAST</name>
<evidence type="ECO:0008006" key="4">
    <source>
        <dbReference type="Google" id="ProtNLM"/>
    </source>
</evidence>
<comment type="caution">
    <text evidence="2">The sequence shown here is derived from an EMBL/GenBank/DDBJ whole genome shotgun (WGS) entry which is preliminary data.</text>
</comment>
<feature type="signal peptide" evidence="1">
    <location>
        <begin position="1"/>
        <end position="20"/>
    </location>
</feature>
<accession>A0AAV4D637</accession>